<dbReference type="KEGG" id="csg:Cylst_1529"/>
<dbReference type="EMBL" id="CP003642">
    <property type="protein sequence ID" value="AFZ23813.1"/>
    <property type="molecule type" value="Genomic_DNA"/>
</dbReference>
<dbReference type="PANTHER" id="PTHR43861">
    <property type="entry name" value="TRANS-ACONITATE 2-METHYLTRANSFERASE-RELATED"/>
    <property type="match status" value="1"/>
</dbReference>
<dbReference type="Gene3D" id="2.20.25.110">
    <property type="entry name" value="S-adenosyl-L-methionine-dependent methyltransferases"/>
    <property type="match status" value="1"/>
</dbReference>
<gene>
    <name evidence="4" type="ORF">Cylst_1529</name>
</gene>
<keyword evidence="2 4" id="KW-0808">Transferase</keyword>
<dbReference type="InterPro" id="IPR041698">
    <property type="entry name" value="Methyltransf_25"/>
</dbReference>
<protein>
    <submittedName>
        <fullName evidence="4">Methyltransferase family protein</fullName>
    </submittedName>
</protein>
<dbReference type="STRING" id="56107.Cylst_1529"/>
<accession>K9WUD0</accession>
<evidence type="ECO:0000313" key="5">
    <source>
        <dbReference type="Proteomes" id="UP000010475"/>
    </source>
</evidence>
<dbReference type="CDD" id="cd02440">
    <property type="entry name" value="AdoMet_MTases"/>
    <property type="match status" value="1"/>
</dbReference>
<keyword evidence="1 4" id="KW-0489">Methyltransferase</keyword>
<dbReference type="GO" id="GO:0032259">
    <property type="term" value="P:methylation"/>
    <property type="evidence" value="ECO:0007669"/>
    <property type="project" value="UniProtKB-KW"/>
</dbReference>
<dbReference type="eggNOG" id="COG2226">
    <property type="taxonomic scope" value="Bacteria"/>
</dbReference>
<dbReference type="InterPro" id="IPR029063">
    <property type="entry name" value="SAM-dependent_MTases_sf"/>
</dbReference>
<dbReference type="SUPFAM" id="SSF53335">
    <property type="entry name" value="S-adenosyl-L-methionine-dependent methyltransferases"/>
    <property type="match status" value="1"/>
</dbReference>
<evidence type="ECO:0000313" key="4">
    <source>
        <dbReference type="EMBL" id="AFZ23813.1"/>
    </source>
</evidence>
<feature type="domain" description="Methyltransferase" evidence="3">
    <location>
        <begin position="48"/>
        <end position="138"/>
    </location>
</feature>
<dbReference type="Pfam" id="PF13649">
    <property type="entry name" value="Methyltransf_25"/>
    <property type="match status" value="1"/>
</dbReference>
<keyword evidence="5" id="KW-1185">Reference proteome</keyword>
<reference evidence="4 5" key="1">
    <citation type="submission" date="2012-06" db="EMBL/GenBank/DDBJ databases">
        <title>Finished chromosome of genome of Cylindrospermum stagnale PCC 7417.</title>
        <authorList>
            <consortium name="US DOE Joint Genome Institute"/>
            <person name="Gugger M."/>
            <person name="Coursin T."/>
            <person name="Rippka R."/>
            <person name="Tandeau De Marsac N."/>
            <person name="Huntemann M."/>
            <person name="Wei C.-L."/>
            <person name="Han J."/>
            <person name="Detter J.C."/>
            <person name="Han C."/>
            <person name="Tapia R."/>
            <person name="Chen A."/>
            <person name="Kyrpides N."/>
            <person name="Mavromatis K."/>
            <person name="Markowitz V."/>
            <person name="Szeto E."/>
            <person name="Ivanova N."/>
            <person name="Pagani I."/>
            <person name="Pati A."/>
            <person name="Goodwin L."/>
            <person name="Nordberg H.P."/>
            <person name="Cantor M.N."/>
            <person name="Hua S.X."/>
            <person name="Woyke T."/>
            <person name="Kerfeld C.A."/>
        </authorList>
    </citation>
    <scope>NUCLEOTIDE SEQUENCE [LARGE SCALE GENOMIC DNA]</scope>
    <source>
        <strain evidence="4 5">PCC 7417</strain>
    </source>
</reference>
<dbReference type="OrthoDB" id="9804312at2"/>
<dbReference type="Proteomes" id="UP000010475">
    <property type="component" value="Chromosome"/>
</dbReference>
<dbReference type="RefSeq" id="WP_015207069.1">
    <property type="nucleotide sequence ID" value="NC_019757.1"/>
</dbReference>
<evidence type="ECO:0000256" key="1">
    <source>
        <dbReference type="ARBA" id="ARBA00022603"/>
    </source>
</evidence>
<proteinExistence type="predicted"/>
<dbReference type="HOGENOM" id="CLU_069129_5_1_3"/>
<organism evidence="4 5">
    <name type="scientific">Cylindrospermum stagnale PCC 7417</name>
    <dbReference type="NCBI Taxonomy" id="56107"/>
    <lineage>
        <taxon>Bacteria</taxon>
        <taxon>Bacillati</taxon>
        <taxon>Cyanobacteriota</taxon>
        <taxon>Cyanophyceae</taxon>
        <taxon>Nostocales</taxon>
        <taxon>Nostocaceae</taxon>
        <taxon>Cylindrospermum</taxon>
    </lineage>
</organism>
<dbReference type="Gene3D" id="3.40.50.150">
    <property type="entry name" value="Vaccinia Virus protein VP39"/>
    <property type="match status" value="1"/>
</dbReference>
<sequence length="251" mass="28307">MSSVSYYPSYDVIAPIRAKELWSSEKAEAILLMLKKLMLQYIPEGASILDLCCGTGHLIQLLDKNGYKMTGLDGSETALAHAREKTPHAEFMLADACSFELSSTFHGVISQTAMAMITNLEDLTSVFCNVYSALRENGIFMFNIALEEESSNLPKEQIIAEVQDDYAWYLRYFYQEQEKTSEVKVTAFQLLDGTWQRSDSSWFVKGYTEQEIELALKKAGFTEMNHYNLDQSLGISVGVDQDIFVCRKSAS</sequence>
<evidence type="ECO:0000259" key="3">
    <source>
        <dbReference type="Pfam" id="PF13649"/>
    </source>
</evidence>
<dbReference type="GO" id="GO:0008168">
    <property type="term" value="F:methyltransferase activity"/>
    <property type="evidence" value="ECO:0007669"/>
    <property type="project" value="UniProtKB-KW"/>
</dbReference>
<name>K9WUD0_9NOST</name>
<evidence type="ECO:0000256" key="2">
    <source>
        <dbReference type="ARBA" id="ARBA00022679"/>
    </source>
</evidence>
<dbReference type="AlphaFoldDB" id="K9WUD0"/>
<dbReference type="PANTHER" id="PTHR43861:SF1">
    <property type="entry name" value="TRANS-ACONITATE 2-METHYLTRANSFERASE"/>
    <property type="match status" value="1"/>
</dbReference>